<dbReference type="GO" id="GO:0022824">
    <property type="term" value="F:transmitter-gated monoatomic ion channel activity"/>
    <property type="evidence" value="ECO:0007669"/>
    <property type="project" value="UniProtKB-ARBA"/>
</dbReference>
<evidence type="ECO:0000256" key="13">
    <source>
        <dbReference type="ARBA" id="ARBA00023180"/>
    </source>
</evidence>
<dbReference type="GO" id="GO:0007166">
    <property type="term" value="P:cell surface receptor signaling pathway"/>
    <property type="evidence" value="ECO:0007669"/>
    <property type="project" value="UniProtKB-ARBA"/>
</dbReference>
<keyword evidence="9 23" id="KW-0472">Membrane</keyword>
<dbReference type="SUPFAM" id="SSF81324">
    <property type="entry name" value="Voltage-gated potassium channels"/>
    <property type="match status" value="1"/>
</dbReference>
<evidence type="ECO:0000256" key="18">
    <source>
        <dbReference type="ARBA" id="ARBA00034104"/>
    </source>
</evidence>
<keyword evidence="1 23" id="KW-0813">Transport</keyword>
<evidence type="ECO:0000259" key="25">
    <source>
        <dbReference type="SMART" id="SM00918"/>
    </source>
</evidence>
<evidence type="ECO:0000256" key="11">
    <source>
        <dbReference type="ARBA" id="ARBA00023157"/>
    </source>
</evidence>
<reference evidence="26" key="1">
    <citation type="submission" date="2025-08" db="UniProtKB">
        <authorList>
            <consortium name="Ensembl"/>
        </authorList>
    </citation>
    <scope>IDENTIFICATION</scope>
</reference>
<evidence type="ECO:0000256" key="8">
    <source>
        <dbReference type="ARBA" id="ARBA00023065"/>
    </source>
</evidence>
<evidence type="ECO:0000259" key="24">
    <source>
        <dbReference type="SMART" id="SM00079"/>
    </source>
</evidence>
<evidence type="ECO:0000256" key="3">
    <source>
        <dbReference type="ARBA" id="ARBA00022553"/>
    </source>
</evidence>
<dbReference type="GeneTree" id="ENSGT00940000155677"/>
<feature type="binding site" evidence="20">
    <location>
        <position position="721"/>
    </location>
    <ligand>
        <name>L-glutamate</name>
        <dbReference type="ChEBI" id="CHEBI:29985"/>
    </ligand>
</feature>
<dbReference type="SMART" id="SM00079">
    <property type="entry name" value="PBPe"/>
    <property type="match status" value="1"/>
</dbReference>
<evidence type="ECO:0000256" key="16">
    <source>
        <dbReference type="ARBA" id="ARBA00023288"/>
    </source>
</evidence>
<evidence type="ECO:0000313" key="27">
    <source>
        <dbReference type="Proteomes" id="UP001108240"/>
    </source>
</evidence>
<feature type="domain" description="Ionotropic glutamate receptor L-glutamate and glycine-binding" evidence="25">
    <location>
        <begin position="419"/>
        <end position="484"/>
    </location>
</feature>
<sequence>MCSPPQAIQDVDEFISSSNSEKFSIALFAQQWILFTHFFFLSLFPGGLFIRNTDQEYTAFRLAIFLHNTSPNATEAPFNLVPHVDNIETANSFAVTNAFCSQYSRGVFAIFGLYDKRSVHTLTSFCSALHISLVTPSFPAEGETQFVLQLRPSIRGALMSLLDHYDWNRFVFLYDTDRGYAILQAIMEKAGQNGWQVSAICVENFNDASHRRLLEDLDRRQEKKFVIDLEAERLQNILEQIVSVGKHVKGYHYIVANLGFKDISLERFMHGGANVTGFQLVDFSKPMVIKLMQRWNKLDQREYPGSESPPRYTSSLTYDGVLVMAEAFRNLRRQKIDISRRGNAGDCLANPAAPWNQGIDMERTLKQVRIQGLTGNIQFDHYGRRVNYTMDVFELKSNGPRKVRHTTQFHTFRHTQEGPYVMLKKNWEMYEGNDQFEGYCVDLASEIAKHIGIKYKISIVPDGKYGARDPETKIWNGMVGELVYGKAEIAVAPLTITLVREEVIDFSKPFMSLGISIMIKKPQKSKPGVFSFLDPLAYEIWMCIVFAYIGVSVVLFLVSRFSPYEWHTEEPEEGSDGPPSDQPPNEFGIFNSLWFSLGAFMQQGCDFTPRSLSGRIVGGVWWFFTLIIISSYTANLAAFLTVERMVSPIESAEDLAKQTEIAYGTLDSGSTKEFFRRSKIAVYEKMWSYMKSAEPTVFTKTTAEGVARVRKSKGKYAFLLESTMNEYTEQRKPCDTMKVGGNLDSKGYGVATPKGSQLRTPVNLAVLKLSEAGVLDKLKNKWWYDKGECGPKDSGSKDKSSQALSLSNVAGVFYILVGGLGLAMLVALVEFCYKSRAEAKKLKLTFSEAMRNKARLSITGSLGENGRVLRPDCPKAVHSGPSFRHGPALAVVSSDLP</sequence>
<evidence type="ECO:0000256" key="7">
    <source>
        <dbReference type="ARBA" id="ARBA00023018"/>
    </source>
</evidence>
<keyword evidence="8 23" id="KW-0406">Ion transport</keyword>
<feature type="disulfide bond" evidence="22">
    <location>
        <begin position="734"/>
        <end position="789"/>
    </location>
</feature>
<name>A0A9J8C202_CYPCA</name>
<keyword evidence="17 23" id="KW-0407">Ion channel</keyword>
<dbReference type="InterPro" id="IPR001508">
    <property type="entry name" value="Iono_Glu_rcpt_met"/>
</dbReference>
<evidence type="ECO:0000256" key="23">
    <source>
        <dbReference type="RuleBase" id="RU367118"/>
    </source>
</evidence>
<evidence type="ECO:0000256" key="20">
    <source>
        <dbReference type="PIRSR" id="PIRSR601508-1"/>
    </source>
</evidence>
<dbReference type="Gene3D" id="3.40.190.10">
    <property type="entry name" value="Periplasmic binding protein-like II"/>
    <property type="match status" value="2"/>
</dbReference>
<organism evidence="26 27">
    <name type="scientific">Cyprinus carpio carpio</name>
    <dbReference type="NCBI Taxonomy" id="630221"/>
    <lineage>
        <taxon>Eukaryota</taxon>
        <taxon>Metazoa</taxon>
        <taxon>Chordata</taxon>
        <taxon>Craniata</taxon>
        <taxon>Vertebrata</taxon>
        <taxon>Euteleostomi</taxon>
        <taxon>Actinopterygii</taxon>
        <taxon>Neopterygii</taxon>
        <taxon>Teleostei</taxon>
        <taxon>Ostariophysi</taxon>
        <taxon>Cypriniformes</taxon>
        <taxon>Cyprinidae</taxon>
        <taxon>Cyprininae</taxon>
        <taxon>Cyprinus</taxon>
    </lineage>
</organism>
<evidence type="ECO:0000256" key="5">
    <source>
        <dbReference type="ARBA" id="ARBA00022729"/>
    </source>
</evidence>
<dbReference type="CDD" id="cd13727">
    <property type="entry name" value="PBP2_iGluR_AMPA_GluR4"/>
    <property type="match status" value="1"/>
</dbReference>
<comment type="subcellular location">
    <subcellularLocation>
        <location evidence="18 23">Postsynaptic cell membrane</location>
        <topology evidence="18 23">Multi-pass membrane protein</topology>
    </subcellularLocation>
</comment>
<dbReference type="FunFam" id="1.10.287.70:FF:000067">
    <property type="entry name" value="glutamate receptor 2 isoform X1"/>
    <property type="match status" value="1"/>
</dbReference>
<keyword evidence="15 23" id="KW-1071">Ligand-gated ion channel</keyword>
<keyword evidence="14 23" id="KW-0628">Postsynaptic cell membrane</keyword>
<dbReference type="PANTHER" id="PTHR18966">
    <property type="entry name" value="IONOTROPIC GLUTAMATE RECEPTOR"/>
    <property type="match status" value="1"/>
</dbReference>
<keyword evidence="12 23" id="KW-0675">Receptor</keyword>
<feature type="site" description="Crucial to convey clamshell closure to channel opening" evidence="21">
    <location>
        <position position="649"/>
    </location>
</feature>
<evidence type="ECO:0000256" key="17">
    <source>
        <dbReference type="ARBA" id="ARBA00023303"/>
    </source>
</evidence>
<dbReference type="AlphaFoldDB" id="A0A9J8C202"/>
<dbReference type="SUPFAM" id="SSF53822">
    <property type="entry name" value="Periplasmic binding protein-like I"/>
    <property type="match status" value="1"/>
</dbReference>
<dbReference type="InterPro" id="IPR015683">
    <property type="entry name" value="Ionotropic_Glu_rcpt"/>
</dbReference>
<dbReference type="Pfam" id="PF00060">
    <property type="entry name" value="Lig_chan"/>
    <property type="match status" value="1"/>
</dbReference>
<evidence type="ECO:0000256" key="1">
    <source>
        <dbReference type="ARBA" id="ARBA00022448"/>
    </source>
</evidence>
<keyword evidence="4 23" id="KW-0812">Transmembrane</keyword>
<dbReference type="FunFam" id="3.40.190.10:FF:000001">
    <property type="entry name" value="Glutamate receptor ionotropic, kainate 2"/>
    <property type="match status" value="1"/>
</dbReference>
<feature type="site" description="Interaction with the cone snail toxin Con-ikot-ikot" evidence="21">
    <location>
        <position position="676"/>
    </location>
</feature>
<feature type="transmembrane region" description="Helical" evidence="23">
    <location>
        <begin position="620"/>
        <end position="642"/>
    </location>
</feature>
<evidence type="ECO:0000256" key="22">
    <source>
        <dbReference type="PIRSR" id="PIRSR601508-3"/>
    </source>
</evidence>
<dbReference type="FunFam" id="3.40.190.10:FF:000666">
    <property type="entry name" value="Glutamate receptor, ionotropic, AMPA 2a"/>
    <property type="match status" value="1"/>
</dbReference>
<dbReference type="Gene3D" id="1.10.287.70">
    <property type="match status" value="1"/>
</dbReference>
<comment type="function">
    <text evidence="23">Receptor for glutamate that functions as a ligand-gated ion channel in the central nervous system and plays an important role in excitatory synaptic transmission. L-glutamate acts as an excitatory neurotransmitter at many synapses in the central nervous system.</text>
</comment>
<keyword evidence="5" id="KW-0732">Signal</keyword>
<feature type="binding site" evidence="20">
    <location>
        <position position="671"/>
    </location>
    <ligand>
        <name>L-glutamate</name>
        <dbReference type="ChEBI" id="CHEBI:29985"/>
    </ligand>
</feature>
<evidence type="ECO:0000256" key="10">
    <source>
        <dbReference type="ARBA" id="ARBA00023139"/>
    </source>
</evidence>
<keyword evidence="13" id="KW-0325">Glycoprotein</keyword>
<keyword evidence="3" id="KW-0597">Phosphoprotein</keyword>
<protein>
    <recommendedName>
        <fullName evidence="23">Glutamate receptor</fullName>
    </recommendedName>
</protein>
<feature type="binding site" evidence="20">
    <location>
        <position position="493"/>
    </location>
    <ligand>
        <name>L-glutamate</name>
        <dbReference type="ChEBI" id="CHEBI:29985"/>
    </ligand>
</feature>
<dbReference type="PRINTS" id="PR00177">
    <property type="entry name" value="NMDARECEPTOR"/>
</dbReference>
<keyword evidence="27" id="KW-1185">Reference proteome</keyword>
<dbReference type="FunFam" id="3.40.50.2300:FF:000004">
    <property type="entry name" value="Glutamate receptor, ionotropic, AMPA 2"/>
    <property type="match status" value="1"/>
</dbReference>
<dbReference type="InterPro" id="IPR019594">
    <property type="entry name" value="Glu/Gly-bd"/>
</dbReference>
<dbReference type="Gene3D" id="3.40.50.2300">
    <property type="match status" value="2"/>
</dbReference>
<feature type="transmembrane region" description="Helical" evidence="23">
    <location>
        <begin position="811"/>
        <end position="833"/>
    </location>
</feature>
<evidence type="ECO:0000256" key="21">
    <source>
        <dbReference type="PIRSR" id="PIRSR601508-2"/>
    </source>
</evidence>
<evidence type="ECO:0000256" key="19">
    <source>
        <dbReference type="ARBA" id="ARBA00036634"/>
    </source>
</evidence>
<evidence type="ECO:0000256" key="12">
    <source>
        <dbReference type="ARBA" id="ARBA00023170"/>
    </source>
</evidence>
<comment type="similarity">
    <text evidence="23">Belongs to the glutamate-gated ion channel (TC 1.A.10.1) family.</text>
</comment>
<feature type="transmembrane region" description="Helical" evidence="23">
    <location>
        <begin position="536"/>
        <end position="558"/>
    </location>
</feature>
<keyword evidence="7 23" id="KW-0770">Synapse</keyword>
<feature type="domain" description="Ionotropic glutamate receptor C-terminal" evidence="24">
    <location>
        <begin position="411"/>
        <end position="785"/>
    </location>
</feature>
<evidence type="ECO:0000256" key="6">
    <source>
        <dbReference type="ARBA" id="ARBA00022989"/>
    </source>
</evidence>
<feature type="site" description="Interaction with the cone snail toxin Con-ikot-ikot" evidence="21">
    <location>
        <position position="468"/>
    </location>
</feature>
<dbReference type="InterPro" id="IPR001828">
    <property type="entry name" value="ANF_lig-bd_rcpt"/>
</dbReference>
<feature type="site" description="Interaction with the cone snail toxin Con-ikot-ikot" evidence="21">
    <location>
        <position position="768"/>
    </location>
</feature>
<proteinExistence type="inferred from homology"/>
<dbReference type="Pfam" id="PF01094">
    <property type="entry name" value="ANF_receptor"/>
    <property type="match status" value="1"/>
</dbReference>
<feature type="binding site" evidence="20">
    <location>
        <position position="495"/>
    </location>
    <ligand>
        <name>L-glutamate</name>
        <dbReference type="ChEBI" id="CHEBI:29985"/>
    </ligand>
</feature>
<keyword evidence="2 23" id="KW-1003">Cell membrane</keyword>
<feature type="disulfide bond" evidence="22">
    <location>
        <begin position="100"/>
        <end position="347"/>
    </location>
</feature>
<dbReference type="InterPro" id="IPR028082">
    <property type="entry name" value="Peripla_BP_I"/>
</dbReference>
<evidence type="ECO:0000313" key="26">
    <source>
        <dbReference type="Ensembl" id="ENSCCRP00000163772.1"/>
    </source>
</evidence>
<dbReference type="SMART" id="SM00918">
    <property type="entry name" value="Lig_chan-Glu_bd"/>
    <property type="match status" value="1"/>
</dbReference>
<evidence type="ECO:0000256" key="9">
    <source>
        <dbReference type="ARBA" id="ARBA00023136"/>
    </source>
</evidence>
<feature type="binding site" evidence="20">
    <location>
        <position position="670"/>
    </location>
    <ligand>
        <name>L-glutamate</name>
        <dbReference type="ChEBI" id="CHEBI:29985"/>
    </ligand>
</feature>
<evidence type="ECO:0000256" key="2">
    <source>
        <dbReference type="ARBA" id="ARBA00022475"/>
    </source>
</evidence>
<keyword evidence="11 22" id="KW-1015">Disulfide bond</keyword>
<dbReference type="Proteomes" id="UP001108240">
    <property type="component" value="Unplaced"/>
</dbReference>
<dbReference type="InterPro" id="IPR001320">
    <property type="entry name" value="Iontro_rcpt_C"/>
</dbReference>
<dbReference type="Ensembl" id="ENSCCRT00000132990.1">
    <property type="protein sequence ID" value="ENSCCRP00000163772.1"/>
    <property type="gene ID" value="ENSCCRG00000064177.1"/>
</dbReference>
<keyword evidence="16" id="KW-0449">Lipoprotein</keyword>
<dbReference type="Pfam" id="PF10613">
    <property type="entry name" value="Lig_chan-Glu_bd"/>
    <property type="match status" value="1"/>
</dbReference>
<comment type="catalytic activity">
    <reaction evidence="19">
        <text>Ca(2+)(in) = Ca(2+)(out)</text>
        <dbReference type="Rhea" id="RHEA:29671"/>
        <dbReference type="ChEBI" id="CHEBI:29108"/>
    </reaction>
</comment>
<evidence type="ECO:0000256" key="14">
    <source>
        <dbReference type="ARBA" id="ARBA00023257"/>
    </source>
</evidence>
<dbReference type="SUPFAM" id="SSF53850">
    <property type="entry name" value="Periplasmic binding protein-like II"/>
    <property type="match status" value="1"/>
</dbReference>
<keyword evidence="6 23" id="KW-1133">Transmembrane helix</keyword>
<reference evidence="26" key="2">
    <citation type="submission" date="2025-09" db="UniProtKB">
        <authorList>
            <consortium name="Ensembl"/>
        </authorList>
    </citation>
    <scope>IDENTIFICATION</scope>
</reference>
<evidence type="ECO:0000256" key="15">
    <source>
        <dbReference type="ARBA" id="ARBA00023286"/>
    </source>
</evidence>
<evidence type="ECO:0000256" key="4">
    <source>
        <dbReference type="ARBA" id="ARBA00022692"/>
    </source>
</evidence>
<accession>A0A9J8C202</accession>
<dbReference type="GO" id="GO:0045211">
    <property type="term" value="C:postsynaptic membrane"/>
    <property type="evidence" value="ECO:0007669"/>
    <property type="project" value="UniProtKB-SubCell"/>
</dbReference>
<keyword evidence="10" id="KW-0564">Palmitate</keyword>
<feature type="binding site" evidence="20">
    <location>
        <position position="500"/>
    </location>
    <ligand>
        <name>L-glutamate</name>
        <dbReference type="ChEBI" id="CHEBI:29985"/>
    </ligand>
</feature>